<feature type="transmembrane region" description="Helical" evidence="1">
    <location>
        <begin position="6"/>
        <end position="26"/>
    </location>
</feature>
<gene>
    <name evidence="2" type="ORF">SAMN05216429_11234</name>
</gene>
<keyword evidence="3" id="KW-1185">Reference proteome</keyword>
<keyword evidence="1" id="KW-1133">Transmembrane helix</keyword>
<dbReference type="AlphaFoldDB" id="A0A1I3XLX7"/>
<dbReference type="OrthoDB" id="5801246at2"/>
<evidence type="ECO:0000313" key="2">
    <source>
        <dbReference type="EMBL" id="SFK20500.1"/>
    </source>
</evidence>
<protein>
    <submittedName>
        <fullName evidence="2">Uncharacterized protein</fullName>
    </submittedName>
</protein>
<dbReference type="RefSeq" id="WP_091706238.1">
    <property type="nucleotide sequence ID" value="NZ_BMYN01000008.1"/>
</dbReference>
<keyword evidence="1" id="KW-0472">Membrane</keyword>
<keyword evidence="1" id="KW-0812">Transmembrane</keyword>
<feature type="transmembrane region" description="Helical" evidence="1">
    <location>
        <begin position="110"/>
        <end position="127"/>
    </location>
</feature>
<feature type="transmembrane region" description="Helical" evidence="1">
    <location>
        <begin position="69"/>
        <end position="89"/>
    </location>
</feature>
<dbReference type="EMBL" id="FOSC01000012">
    <property type="protein sequence ID" value="SFK20500.1"/>
    <property type="molecule type" value="Genomic_DNA"/>
</dbReference>
<proteinExistence type="predicted"/>
<sequence length="133" mass="14627">MTVSLALKALVIWVVILMLAMANGFLREFVLMPRLGTPAALVFSGLLLSALILGIAYLSLPWLKPGSPIQYWLVGFGWLALTLVFEFSFGLWQGKSWPVMLEAYSFKGGNLWPVVLAVTAVAPYLAAKLRGWL</sequence>
<feature type="transmembrane region" description="Helical" evidence="1">
    <location>
        <begin position="38"/>
        <end position="63"/>
    </location>
</feature>
<accession>A0A1I3XLX7</accession>
<dbReference type="Proteomes" id="UP000199445">
    <property type="component" value="Unassembled WGS sequence"/>
</dbReference>
<evidence type="ECO:0000256" key="1">
    <source>
        <dbReference type="SAM" id="Phobius"/>
    </source>
</evidence>
<reference evidence="2 3" key="1">
    <citation type="submission" date="2016-10" db="EMBL/GenBank/DDBJ databases">
        <authorList>
            <person name="de Groot N.N."/>
        </authorList>
    </citation>
    <scope>NUCLEOTIDE SEQUENCE [LARGE SCALE GENOMIC DNA]</scope>
    <source>
        <strain evidence="2 3">IBRC-M 10445</strain>
    </source>
</reference>
<evidence type="ECO:0000313" key="3">
    <source>
        <dbReference type="Proteomes" id="UP000199445"/>
    </source>
</evidence>
<name>A0A1I3XLX7_9GAMM</name>
<organism evidence="2 3">
    <name type="scientific">Marinobacter persicus</name>
    <dbReference type="NCBI Taxonomy" id="930118"/>
    <lineage>
        <taxon>Bacteria</taxon>
        <taxon>Pseudomonadati</taxon>
        <taxon>Pseudomonadota</taxon>
        <taxon>Gammaproteobacteria</taxon>
        <taxon>Pseudomonadales</taxon>
        <taxon>Marinobacteraceae</taxon>
        <taxon>Marinobacter</taxon>
    </lineage>
</organism>